<dbReference type="AlphaFoldDB" id="A0A9P9A9P8"/>
<comment type="caution">
    <text evidence="1">The sequence shown here is derived from an EMBL/GenBank/DDBJ whole genome shotgun (WGS) entry which is preliminary data.</text>
</comment>
<dbReference type="Proteomes" id="UP000770015">
    <property type="component" value="Unassembled WGS sequence"/>
</dbReference>
<protein>
    <submittedName>
        <fullName evidence="1">Uncharacterized protein</fullName>
    </submittedName>
</protein>
<evidence type="ECO:0000313" key="2">
    <source>
        <dbReference type="Proteomes" id="UP000770015"/>
    </source>
</evidence>
<proteinExistence type="predicted"/>
<gene>
    <name evidence="1" type="ORF">F5X68DRAFT_192608</name>
</gene>
<sequence>MTQTTIGLSEAFANACPGLHEKWGAILVRTANAAENDEEQWTTALEKLRAYALSSLEETDLDPGDLALPEVTDPVALAGVGNGTLRTAFYKGIDLFLRRNRDPGDEEWPSDARKDAFIVVDGPSLASLVDGPAFDIARPPSLDEPWVVVVDSRDPTIVAYRGGGPYTGAVRVKARALGQFFDELANKSMERLCPIREYDGQIPLYDGSGQRRLIDPPGGLEGRYRFPQGTPRGAQGAKAMLDDIERAGMLWRDD</sequence>
<dbReference type="OrthoDB" id="4424523at2759"/>
<evidence type="ECO:0000313" key="1">
    <source>
        <dbReference type="EMBL" id="KAH6682258.1"/>
    </source>
</evidence>
<name>A0A9P9A9P8_9PEZI</name>
<keyword evidence="2" id="KW-1185">Reference proteome</keyword>
<reference evidence="1" key="1">
    <citation type="journal article" date="2021" name="Nat. Commun.">
        <title>Genetic determinants of endophytism in the Arabidopsis root mycobiome.</title>
        <authorList>
            <person name="Mesny F."/>
            <person name="Miyauchi S."/>
            <person name="Thiergart T."/>
            <person name="Pickel B."/>
            <person name="Atanasova L."/>
            <person name="Karlsson M."/>
            <person name="Huettel B."/>
            <person name="Barry K.W."/>
            <person name="Haridas S."/>
            <person name="Chen C."/>
            <person name="Bauer D."/>
            <person name="Andreopoulos W."/>
            <person name="Pangilinan J."/>
            <person name="LaButti K."/>
            <person name="Riley R."/>
            <person name="Lipzen A."/>
            <person name="Clum A."/>
            <person name="Drula E."/>
            <person name="Henrissat B."/>
            <person name="Kohler A."/>
            <person name="Grigoriev I.V."/>
            <person name="Martin F.M."/>
            <person name="Hacquard S."/>
        </authorList>
    </citation>
    <scope>NUCLEOTIDE SEQUENCE</scope>
    <source>
        <strain evidence="1">MPI-SDFR-AT-0117</strain>
    </source>
</reference>
<dbReference type="EMBL" id="JAGSXJ010000018">
    <property type="protein sequence ID" value="KAH6682258.1"/>
    <property type="molecule type" value="Genomic_DNA"/>
</dbReference>
<accession>A0A9P9A9P8</accession>
<organism evidence="1 2">
    <name type="scientific">Plectosphaerella plurivora</name>
    <dbReference type="NCBI Taxonomy" id="936078"/>
    <lineage>
        <taxon>Eukaryota</taxon>
        <taxon>Fungi</taxon>
        <taxon>Dikarya</taxon>
        <taxon>Ascomycota</taxon>
        <taxon>Pezizomycotina</taxon>
        <taxon>Sordariomycetes</taxon>
        <taxon>Hypocreomycetidae</taxon>
        <taxon>Glomerellales</taxon>
        <taxon>Plectosphaerellaceae</taxon>
        <taxon>Plectosphaerella</taxon>
    </lineage>
</organism>